<evidence type="ECO:0000313" key="1">
    <source>
        <dbReference type="EMBL" id="EDO02855.1"/>
    </source>
</evidence>
<gene>
    <name evidence="1" type="ORF">SS1G_05332</name>
</gene>
<reference evidence="2" key="1">
    <citation type="journal article" date="2011" name="PLoS Genet.">
        <title>Genomic analysis of the necrotrophic fungal pathogens Sclerotinia sclerotiorum and Botrytis cinerea.</title>
        <authorList>
            <person name="Amselem J."/>
            <person name="Cuomo C.A."/>
            <person name="van Kan J.A."/>
            <person name="Viaud M."/>
            <person name="Benito E.P."/>
            <person name="Couloux A."/>
            <person name="Coutinho P.M."/>
            <person name="de Vries R.P."/>
            <person name="Dyer P.S."/>
            <person name="Fillinger S."/>
            <person name="Fournier E."/>
            <person name="Gout L."/>
            <person name="Hahn M."/>
            <person name="Kohn L."/>
            <person name="Lapalu N."/>
            <person name="Plummer K.M."/>
            <person name="Pradier J.M."/>
            <person name="Quevillon E."/>
            <person name="Sharon A."/>
            <person name="Simon A."/>
            <person name="ten Have A."/>
            <person name="Tudzynski B."/>
            <person name="Tudzynski P."/>
            <person name="Wincker P."/>
            <person name="Andrew M."/>
            <person name="Anthouard V."/>
            <person name="Beever R.E."/>
            <person name="Beffa R."/>
            <person name="Benoit I."/>
            <person name="Bouzid O."/>
            <person name="Brault B."/>
            <person name="Chen Z."/>
            <person name="Choquer M."/>
            <person name="Collemare J."/>
            <person name="Cotton P."/>
            <person name="Danchin E.G."/>
            <person name="Da Silva C."/>
            <person name="Gautier A."/>
            <person name="Giraud C."/>
            <person name="Giraud T."/>
            <person name="Gonzalez C."/>
            <person name="Grossetete S."/>
            <person name="Guldener U."/>
            <person name="Henrissat B."/>
            <person name="Howlett B.J."/>
            <person name="Kodira C."/>
            <person name="Kretschmer M."/>
            <person name="Lappartient A."/>
            <person name="Leroch M."/>
            <person name="Levis C."/>
            <person name="Mauceli E."/>
            <person name="Neuveglise C."/>
            <person name="Oeser B."/>
            <person name="Pearson M."/>
            <person name="Poulain J."/>
            <person name="Poussereau N."/>
            <person name="Quesneville H."/>
            <person name="Rascle C."/>
            <person name="Schumacher J."/>
            <person name="Segurens B."/>
            <person name="Sexton A."/>
            <person name="Silva E."/>
            <person name="Sirven C."/>
            <person name="Soanes D.M."/>
            <person name="Talbot N.J."/>
            <person name="Templeton M."/>
            <person name="Yandava C."/>
            <person name="Yarden O."/>
            <person name="Zeng Q."/>
            <person name="Rollins J.A."/>
            <person name="Lebrun M.H."/>
            <person name="Dickman M."/>
        </authorList>
    </citation>
    <scope>NUCLEOTIDE SEQUENCE [LARGE SCALE GENOMIC DNA]</scope>
    <source>
        <strain evidence="2">ATCC 18683 / 1980 / Ss-1</strain>
    </source>
</reference>
<dbReference type="KEGG" id="ssl:SS1G_05332"/>
<dbReference type="RefSeq" id="XP_001593904.1">
    <property type="nucleotide sequence ID" value="XM_001593854.1"/>
</dbReference>
<dbReference type="HOGENOM" id="CLU_3207887_0_0_1"/>
<protein>
    <submittedName>
        <fullName evidence="1">Uncharacterized protein</fullName>
    </submittedName>
</protein>
<dbReference type="InParanoid" id="A7EJ39"/>
<keyword evidence="2" id="KW-1185">Reference proteome</keyword>
<sequence length="45" mass="5223">MFSLKACDSVDFQVFDFDRCVRSAYQSVSYQFEAMSNVKGSKMIR</sequence>
<dbReference type="AlphaFoldDB" id="A7EJ39"/>
<dbReference type="EMBL" id="CH476626">
    <property type="protein sequence ID" value="EDO02855.1"/>
    <property type="molecule type" value="Genomic_DNA"/>
</dbReference>
<dbReference type="Proteomes" id="UP000001312">
    <property type="component" value="Unassembled WGS sequence"/>
</dbReference>
<evidence type="ECO:0000313" key="2">
    <source>
        <dbReference type="Proteomes" id="UP000001312"/>
    </source>
</evidence>
<proteinExistence type="predicted"/>
<accession>A7EJ39</accession>
<dbReference type="GeneID" id="5490068"/>
<organism evidence="1 2">
    <name type="scientific">Sclerotinia sclerotiorum (strain ATCC 18683 / 1980 / Ss-1)</name>
    <name type="common">White mold</name>
    <name type="synonym">Whetzelinia sclerotiorum</name>
    <dbReference type="NCBI Taxonomy" id="665079"/>
    <lineage>
        <taxon>Eukaryota</taxon>
        <taxon>Fungi</taxon>
        <taxon>Dikarya</taxon>
        <taxon>Ascomycota</taxon>
        <taxon>Pezizomycotina</taxon>
        <taxon>Leotiomycetes</taxon>
        <taxon>Helotiales</taxon>
        <taxon>Sclerotiniaceae</taxon>
        <taxon>Sclerotinia</taxon>
    </lineage>
</organism>
<name>A7EJ39_SCLS1</name>